<evidence type="ECO:0000256" key="5">
    <source>
        <dbReference type="ARBA" id="ARBA00023163"/>
    </source>
</evidence>
<dbReference type="InterPro" id="IPR015943">
    <property type="entry name" value="WD40/YVTN_repeat-like_dom_sf"/>
</dbReference>
<dbReference type="InterPro" id="IPR020472">
    <property type="entry name" value="WD40_PAC1"/>
</dbReference>
<keyword evidence="2 7" id="KW-0853">WD repeat</keyword>
<evidence type="ECO:0000256" key="2">
    <source>
        <dbReference type="ARBA" id="ARBA00022574"/>
    </source>
</evidence>
<reference evidence="10 11" key="1">
    <citation type="submission" date="2015-01" db="EMBL/GenBank/DDBJ databases">
        <title>Genome of allotetraploid Gossypium barbadense reveals genomic plasticity and fiber elongation in cotton evolution.</title>
        <authorList>
            <person name="Chen X."/>
            <person name="Liu X."/>
            <person name="Zhao B."/>
            <person name="Zheng H."/>
            <person name="Hu Y."/>
            <person name="Lu G."/>
            <person name="Yang C."/>
            <person name="Chen J."/>
            <person name="Shan C."/>
            <person name="Zhang L."/>
            <person name="Zhou Y."/>
            <person name="Wang L."/>
            <person name="Guo W."/>
            <person name="Bai Y."/>
            <person name="Ruan J."/>
            <person name="Shangguan X."/>
            <person name="Mao Y."/>
            <person name="Jiang J."/>
            <person name="Zhu Y."/>
            <person name="Lei J."/>
            <person name="Kang H."/>
            <person name="Chen S."/>
            <person name="He X."/>
            <person name="Wang R."/>
            <person name="Wang Y."/>
            <person name="Chen J."/>
            <person name="Wang L."/>
            <person name="Yu S."/>
            <person name="Wang B."/>
            <person name="Wei J."/>
            <person name="Song S."/>
            <person name="Lu X."/>
            <person name="Gao Z."/>
            <person name="Gu W."/>
            <person name="Deng X."/>
            <person name="Ma D."/>
            <person name="Wang S."/>
            <person name="Liang W."/>
            <person name="Fang L."/>
            <person name="Cai C."/>
            <person name="Zhu X."/>
            <person name="Zhou B."/>
            <person name="Zhang Y."/>
            <person name="Chen Z."/>
            <person name="Xu S."/>
            <person name="Zhu R."/>
            <person name="Wang S."/>
            <person name="Zhang T."/>
            <person name="Zhao G."/>
        </authorList>
    </citation>
    <scope>NUCLEOTIDE SEQUENCE [LARGE SCALE GENOMIC DNA]</scope>
    <source>
        <strain evidence="11">cv. Xinhai21</strain>
        <tissue evidence="10">Leaf</tissue>
    </source>
</reference>
<protein>
    <recommendedName>
        <fullName evidence="9">TFIID subunit TAF5 NTD2 domain-containing protein</fullName>
    </recommendedName>
</protein>
<dbReference type="Pfam" id="PF00400">
    <property type="entry name" value="WD40"/>
    <property type="match status" value="6"/>
</dbReference>
<feature type="domain" description="TFIID subunit TAF5 NTD2" evidence="9">
    <location>
        <begin position="108"/>
        <end position="236"/>
    </location>
</feature>
<evidence type="ECO:0000256" key="4">
    <source>
        <dbReference type="ARBA" id="ARBA00023015"/>
    </source>
</evidence>
<dbReference type="AlphaFoldDB" id="A0A2P5X4B9"/>
<name>A0A2P5X4B9_GOSBA</name>
<keyword evidence="4" id="KW-0805">Transcription regulation</keyword>
<dbReference type="PROSITE" id="PS00678">
    <property type="entry name" value="WD_REPEATS_1"/>
    <property type="match status" value="4"/>
</dbReference>
<keyword evidence="3" id="KW-0677">Repeat</keyword>
<feature type="repeat" description="WD" evidence="7">
    <location>
        <begin position="510"/>
        <end position="551"/>
    </location>
</feature>
<dbReference type="InterPro" id="IPR036322">
    <property type="entry name" value="WD40_repeat_dom_sf"/>
</dbReference>
<proteinExistence type="predicted"/>
<dbReference type="Pfam" id="PF04494">
    <property type="entry name" value="TFIID_NTD2"/>
    <property type="match status" value="1"/>
</dbReference>
<feature type="repeat" description="WD" evidence="7">
    <location>
        <begin position="468"/>
        <end position="500"/>
    </location>
</feature>
<keyword evidence="6" id="KW-0539">Nucleus</keyword>
<dbReference type="PRINTS" id="PR00320">
    <property type="entry name" value="GPROTEINBRPT"/>
</dbReference>
<dbReference type="SUPFAM" id="SSF160897">
    <property type="entry name" value="Taf5 N-terminal domain-like"/>
    <property type="match status" value="1"/>
</dbReference>
<sequence length="678" mass="75407">MENMQAVNSFVAAYLKKKGFKEAEQLLEDLQNKESAPIDFHNDPDLAKFIHHFSQVRISEGAHEGDKTLRDLCLSKEDNSGLFFHYTAHVQWAESSHDRQFGKELSEDDVAQYQDGYSKLRSWTYSSLDLYKHELLRVLYPVFIHSFMDLVAKGHLQEARTFFNAFHEDHELMHSRDLQKLEGVLSQSHLEEMEFGRSLRQNKVNIKICQYSYDLLLQYLHKTQSTAMLGVINEHINFQVTSVEPGSISDDTEVVTLIGSCQDAASLINQKEIHWGLLEDSLEERLEKEGGLLSDSEKTEAENKEGDVDDSKKRSVEGGKQGASTKKLKKDKAVNATAKSARPEAKPTPAAPRVKPELTLPVMSTEVEQSILEDLRNRVQLSSVALPSVSFYTFLNTHNGLNCSSISQDGSLVAGGFSDSSLKVWDMAKLGQQAGSLQVAATLQGENDSTSSEHVAGPNGVKRSYTLFQGHSGPVYSATFSPLGDFILSSSADTTIRLWSTKLNANLVCYKGHNYPVWDVQFSPVGHYFASSSHDRTARIWSMDRIQPLRIMAGHLSDVDCVQWHANCNYIATGSSDRTVRLWDVQSGECVRIFIGHRSMILSLAMSPDGRYMASGDEDGTIMMWDLSSGRCVTPLMGHTSCVWSLAFSCEGTLLASGSADCTVKLWDVTTSTKAPKN</sequence>
<dbReference type="GO" id="GO:0016251">
    <property type="term" value="F:RNA polymerase II general transcription initiation factor activity"/>
    <property type="evidence" value="ECO:0007669"/>
    <property type="project" value="TreeGrafter"/>
</dbReference>
<dbReference type="SUPFAM" id="SSF50978">
    <property type="entry name" value="WD40 repeat-like"/>
    <property type="match status" value="1"/>
</dbReference>
<dbReference type="PANTHER" id="PTHR19879:SF1">
    <property type="entry name" value="CANNONBALL-RELATED"/>
    <property type="match status" value="1"/>
</dbReference>
<feature type="repeat" description="WD" evidence="7">
    <location>
        <begin position="552"/>
        <end position="593"/>
    </location>
</feature>
<feature type="repeat" description="WD" evidence="7">
    <location>
        <begin position="394"/>
        <end position="427"/>
    </location>
</feature>
<dbReference type="InterPro" id="IPR037264">
    <property type="entry name" value="TFIID_NTD2_sf"/>
</dbReference>
<dbReference type="Gene3D" id="1.25.40.500">
    <property type="entry name" value="TFIID subunit TAF5, NTD2 domain"/>
    <property type="match status" value="1"/>
</dbReference>
<dbReference type="SMART" id="SM00320">
    <property type="entry name" value="WD40"/>
    <property type="match status" value="6"/>
</dbReference>
<comment type="subcellular location">
    <subcellularLocation>
        <location evidence="1">Nucleus</location>
    </subcellularLocation>
</comment>
<dbReference type="CDD" id="cd00200">
    <property type="entry name" value="WD40"/>
    <property type="match status" value="1"/>
</dbReference>
<organism evidence="10 11">
    <name type="scientific">Gossypium barbadense</name>
    <name type="common">Sea Island cotton</name>
    <name type="synonym">Hibiscus barbadensis</name>
    <dbReference type="NCBI Taxonomy" id="3634"/>
    <lineage>
        <taxon>Eukaryota</taxon>
        <taxon>Viridiplantae</taxon>
        <taxon>Streptophyta</taxon>
        <taxon>Embryophyta</taxon>
        <taxon>Tracheophyta</taxon>
        <taxon>Spermatophyta</taxon>
        <taxon>Magnoliopsida</taxon>
        <taxon>eudicotyledons</taxon>
        <taxon>Gunneridae</taxon>
        <taxon>Pentapetalae</taxon>
        <taxon>rosids</taxon>
        <taxon>malvids</taxon>
        <taxon>Malvales</taxon>
        <taxon>Malvaceae</taxon>
        <taxon>Malvoideae</taxon>
        <taxon>Gossypium</taxon>
    </lineage>
</organism>
<evidence type="ECO:0000256" key="3">
    <source>
        <dbReference type="ARBA" id="ARBA00022737"/>
    </source>
</evidence>
<accession>A0A2P5X4B9</accession>
<dbReference type="EMBL" id="KZ665693">
    <property type="protein sequence ID" value="PPR98195.1"/>
    <property type="molecule type" value="Genomic_DNA"/>
</dbReference>
<dbReference type="OrthoDB" id="674604at2759"/>
<evidence type="ECO:0000256" key="6">
    <source>
        <dbReference type="ARBA" id="ARBA00023242"/>
    </source>
</evidence>
<feature type="compositionally biased region" description="Basic and acidic residues" evidence="8">
    <location>
        <begin position="290"/>
        <end position="317"/>
    </location>
</feature>
<feature type="repeat" description="WD" evidence="7">
    <location>
        <begin position="594"/>
        <end position="635"/>
    </location>
</feature>
<dbReference type="CDD" id="cd08044">
    <property type="entry name" value="TAF5_NTD2"/>
    <property type="match status" value="1"/>
</dbReference>
<dbReference type="InterPro" id="IPR001680">
    <property type="entry name" value="WD40_rpt"/>
</dbReference>
<evidence type="ECO:0000313" key="10">
    <source>
        <dbReference type="EMBL" id="PPR98195.1"/>
    </source>
</evidence>
<evidence type="ECO:0000259" key="9">
    <source>
        <dbReference type="Pfam" id="PF04494"/>
    </source>
</evidence>
<dbReference type="Proteomes" id="UP000239757">
    <property type="component" value="Unassembled WGS sequence"/>
</dbReference>
<gene>
    <name evidence="10" type="ORF">GOBAR_AA22467</name>
</gene>
<evidence type="ECO:0000313" key="11">
    <source>
        <dbReference type="Proteomes" id="UP000239757"/>
    </source>
</evidence>
<evidence type="ECO:0000256" key="1">
    <source>
        <dbReference type="ARBA" id="ARBA00004123"/>
    </source>
</evidence>
<dbReference type="PROSITE" id="PS50294">
    <property type="entry name" value="WD_REPEATS_REGION"/>
    <property type="match status" value="5"/>
</dbReference>
<dbReference type="PROSITE" id="PS50082">
    <property type="entry name" value="WD_REPEATS_2"/>
    <property type="match status" value="6"/>
</dbReference>
<keyword evidence="5" id="KW-0804">Transcription</keyword>
<dbReference type="GO" id="GO:0006367">
    <property type="term" value="P:transcription initiation at RNA polymerase II promoter"/>
    <property type="evidence" value="ECO:0007669"/>
    <property type="project" value="TreeGrafter"/>
</dbReference>
<dbReference type="InterPro" id="IPR019775">
    <property type="entry name" value="WD40_repeat_CS"/>
</dbReference>
<dbReference type="InterPro" id="IPR007582">
    <property type="entry name" value="TFIID_NTD2"/>
</dbReference>
<evidence type="ECO:0000256" key="8">
    <source>
        <dbReference type="SAM" id="MobiDB-lite"/>
    </source>
</evidence>
<feature type="repeat" description="WD" evidence="7">
    <location>
        <begin position="636"/>
        <end position="677"/>
    </location>
</feature>
<dbReference type="Gene3D" id="2.130.10.10">
    <property type="entry name" value="YVTN repeat-like/Quinoprotein amine dehydrogenase"/>
    <property type="match status" value="3"/>
</dbReference>
<dbReference type="PANTHER" id="PTHR19879">
    <property type="entry name" value="TRANSCRIPTION INITIATION FACTOR TFIID"/>
    <property type="match status" value="1"/>
</dbReference>
<feature type="region of interest" description="Disordered" evidence="8">
    <location>
        <begin position="290"/>
        <end position="352"/>
    </location>
</feature>
<evidence type="ECO:0000256" key="7">
    <source>
        <dbReference type="PROSITE-ProRule" id="PRU00221"/>
    </source>
</evidence>
<dbReference type="GO" id="GO:0005669">
    <property type="term" value="C:transcription factor TFIID complex"/>
    <property type="evidence" value="ECO:0007669"/>
    <property type="project" value="TreeGrafter"/>
</dbReference>